<dbReference type="InterPro" id="IPR003593">
    <property type="entry name" value="AAA+_ATPase"/>
</dbReference>
<dbReference type="Gene3D" id="1.25.40.10">
    <property type="entry name" value="Tetratricopeptide repeat domain"/>
    <property type="match status" value="1"/>
</dbReference>
<dbReference type="InterPro" id="IPR058852">
    <property type="entry name" value="HTH_77"/>
</dbReference>
<protein>
    <submittedName>
        <fullName evidence="2">ATPase</fullName>
    </submittedName>
</protein>
<accession>A0ABS2SQ12</accession>
<name>A0ABS2SQ12_9MICO</name>
<dbReference type="Pfam" id="PF13401">
    <property type="entry name" value="AAA_22"/>
    <property type="match status" value="1"/>
</dbReference>
<dbReference type="EMBL" id="JAFBCP010000001">
    <property type="protein sequence ID" value="MBM7817061.1"/>
    <property type="molecule type" value="Genomic_DNA"/>
</dbReference>
<dbReference type="Pfam" id="PF25872">
    <property type="entry name" value="HTH_77"/>
    <property type="match status" value="1"/>
</dbReference>
<dbReference type="PRINTS" id="PR00364">
    <property type="entry name" value="DISEASERSIST"/>
</dbReference>
<dbReference type="PANTHER" id="PTHR47691">
    <property type="entry name" value="REGULATOR-RELATED"/>
    <property type="match status" value="1"/>
</dbReference>
<feature type="domain" description="AAA+ ATPase" evidence="1">
    <location>
        <begin position="8"/>
        <end position="148"/>
    </location>
</feature>
<keyword evidence="3" id="KW-1185">Reference proteome</keyword>
<proteinExistence type="predicted"/>
<gene>
    <name evidence="2" type="ORF">JOE56_001755</name>
</gene>
<reference evidence="2 3" key="1">
    <citation type="submission" date="2021-01" db="EMBL/GenBank/DDBJ databases">
        <title>Sequencing the genomes of 1000 actinobacteria strains.</title>
        <authorList>
            <person name="Klenk H.-P."/>
        </authorList>
    </citation>
    <scope>NUCLEOTIDE SEQUENCE [LARGE SCALE GENOMIC DNA]</scope>
    <source>
        <strain evidence="2 3">DSM 13657</strain>
    </source>
</reference>
<dbReference type="RefSeq" id="WP_239530415.1">
    <property type="nucleotide sequence ID" value="NZ_JAFBCP010000001.1"/>
</dbReference>
<evidence type="ECO:0000313" key="3">
    <source>
        <dbReference type="Proteomes" id="UP000809290"/>
    </source>
</evidence>
<dbReference type="Gene3D" id="3.40.50.300">
    <property type="entry name" value="P-loop containing nucleotide triphosphate hydrolases"/>
    <property type="match status" value="1"/>
</dbReference>
<dbReference type="InterPro" id="IPR011990">
    <property type="entry name" value="TPR-like_helical_dom_sf"/>
</dbReference>
<dbReference type="SMART" id="SM00382">
    <property type="entry name" value="AAA"/>
    <property type="match status" value="1"/>
</dbReference>
<sequence>MLTDLMSRARLVTLVGPGGVGKTRLATEYACQFDTERVCFVDLSMLREDDNLADAVASQVGVSDSAIAGAGGDRLMRLIAALSTTPTLLLLDTCEHLATSVAELTGRVLSVCPQVRILATTREPLGVAGEAVLRVDPLDASHAHGEAVVMFHDLATLARPGLRLTPSDEESMVEICRRLDGLPLAIELAATRVRSMSVQEIAQHLDERFRLLDGTRRSGDRRHQTLIALLDWTWNLLSEPERRLAARLSLLPGGTTEASAAALHQSDETDEAETKYLLSSLVDKSLLHRTDDPLGGPTRYRLLETPRLYLADRLRGTGDETAAIEVADRYFTALATAASTLILGRDQRRALLILDSERDNLIASLRRMLHRDDHIGAARLGTSLGYYWLIRGRYDDLERWTAALDGTQDGLDPSTRNVIAAIRAVLPRQDSANSSPISPMLPLDDEALTVFPPLVQIATKAHLSLGDHERARVDAAVAVNHPDPWLHAAGIAAEALIDEASGDVERAEKGIAHALKLFQEVGDVWSAAQMAVLLTGFQSLHGDADGAISNLRTALDLQHSLDLHEAVPVTLVRLGKELLRAEQPEAAKIVFEEALETTPPSNDVRLICMVGLARIALDHGDAYRGTALLTDARALLTTPLADPDYLTVVLLQQEASLALQQDDVKRARELAEQAWHAAEQLGDAGTQAEVAELLADTLFHAEEFEAAARMLGTATGLRGLRDDGSPRVRAMTSMLLASLGSATYERTYREGESTRFPSLSIPSLRRHQL</sequence>
<dbReference type="InterPro" id="IPR027417">
    <property type="entry name" value="P-loop_NTPase"/>
</dbReference>
<dbReference type="SUPFAM" id="SSF48452">
    <property type="entry name" value="TPR-like"/>
    <property type="match status" value="1"/>
</dbReference>
<dbReference type="SUPFAM" id="SSF52540">
    <property type="entry name" value="P-loop containing nucleoside triphosphate hydrolases"/>
    <property type="match status" value="1"/>
</dbReference>
<comment type="caution">
    <text evidence="2">The sequence shown here is derived from an EMBL/GenBank/DDBJ whole genome shotgun (WGS) entry which is preliminary data.</text>
</comment>
<dbReference type="Proteomes" id="UP000809290">
    <property type="component" value="Unassembled WGS sequence"/>
</dbReference>
<dbReference type="InterPro" id="IPR049945">
    <property type="entry name" value="AAA_22"/>
</dbReference>
<organism evidence="2 3">
    <name type="scientific">Brevibacterium paucivorans</name>
    <dbReference type="NCBI Taxonomy" id="170994"/>
    <lineage>
        <taxon>Bacteria</taxon>
        <taxon>Bacillati</taxon>
        <taxon>Actinomycetota</taxon>
        <taxon>Actinomycetes</taxon>
        <taxon>Micrococcales</taxon>
        <taxon>Brevibacteriaceae</taxon>
        <taxon>Brevibacterium</taxon>
    </lineage>
</organism>
<evidence type="ECO:0000259" key="1">
    <source>
        <dbReference type="SMART" id="SM00382"/>
    </source>
</evidence>
<evidence type="ECO:0000313" key="2">
    <source>
        <dbReference type="EMBL" id="MBM7817061.1"/>
    </source>
</evidence>
<dbReference type="PANTHER" id="PTHR47691:SF3">
    <property type="entry name" value="HTH-TYPE TRANSCRIPTIONAL REGULATOR RV0890C-RELATED"/>
    <property type="match status" value="1"/>
</dbReference>